<dbReference type="Proteomes" id="UP001302367">
    <property type="component" value="Chromosome 4"/>
</dbReference>
<organism evidence="2 3">
    <name type="scientific">Cercospora beticola</name>
    <name type="common">Sugarbeet leaf spot fungus</name>
    <dbReference type="NCBI Taxonomy" id="122368"/>
    <lineage>
        <taxon>Eukaryota</taxon>
        <taxon>Fungi</taxon>
        <taxon>Dikarya</taxon>
        <taxon>Ascomycota</taxon>
        <taxon>Pezizomycotina</taxon>
        <taxon>Dothideomycetes</taxon>
        <taxon>Dothideomycetidae</taxon>
        <taxon>Mycosphaerellales</taxon>
        <taxon>Mycosphaerellaceae</taxon>
        <taxon>Cercospora</taxon>
    </lineage>
</organism>
<feature type="compositionally biased region" description="Polar residues" evidence="1">
    <location>
        <begin position="7"/>
        <end position="24"/>
    </location>
</feature>
<evidence type="ECO:0008006" key="4">
    <source>
        <dbReference type="Google" id="ProtNLM"/>
    </source>
</evidence>
<dbReference type="InterPro" id="IPR036047">
    <property type="entry name" value="F-box-like_dom_sf"/>
</dbReference>
<dbReference type="EMBL" id="CP134187">
    <property type="protein sequence ID" value="WPB02082.1"/>
    <property type="molecule type" value="Genomic_DNA"/>
</dbReference>
<gene>
    <name evidence="2" type="ORF">RHO25_006716</name>
</gene>
<dbReference type="RefSeq" id="XP_065458903.1">
    <property type="nucleotide sequence ID" value="XM_065602831.1"/>
</dbReference>
<name>A0ABZ0NR71_CERBT</name>
<feature type="region of interest" description="Disordered" evidence="1">
    <location>
        <begin position="1"/>
        <end position="26"/>
    </location>
</feature>
<sequence length="267" mass="30833">MPLHHQQPLSTRELSQETSDQHQSAACEEYGDSFFKERLEAAGVSDTECEGSREPATGNSVTLGESVDPGTNHADRRDSLLTTDELKIELTAASVVFGTYELLEQILLQADNGTILRLQRTNKTWDHVINRSHALQRKLFFQAEPPQPDTSNEVIRWNPLFPHRVSQCEIGRDCRHSSGEIVICVRRPLHTRFLTRIAMRVYPIKHWRNGSWRRMLLCQGAKFTDRLSFHRCPWGLRNVEKDVRVVMAEVKAIVEESCDKHRQYFRQ</sequence>
<keyword evidence="3" id="KW-1185">Reference proteome</keyword>
<evidence type="ECO:0000313" key="2">
    <source>
        <dbReference type="EMBL" id="WPB02082.1"/>
    </source>
</evidence>
<dbReference type="SUPFAM" id="SSF81383">
    <property type="entry name" value="F-box domain"/>
    <property type="match status" value="1"/>
</dbReference>
<proteinExistence type="predicted"/>
<dbReference type="GeneID" id="90644292"/>
<accession>A0ABZ0NR71</accession>
<evidence type="ECO:0000256" key="1">
    <source>
        <dbReference type="SAM" id="MobiDB-lite"/>
    </source>
</evidence>
<reference evidence="2 3" key="1">
    <citation type="submission" date="2023-09" db="EMBL/GenBank/DDBJ databases">
        <title>Complete-Gapless Cercospora beticola genome.</title>
        <authorList>
            <person name="Wyatt N.A."/>
            <person name="Spanner R.E."/>
            <person name="Bolton M.D."/>
        </authorList>
    </citation>
    <scope>NUCLEOTIDE SEQUENCE [LARGE SCALE GENOMIC DNA]</scope>
    <source>
        <strain evidence="2">Cb09-40</strain>
    </source>
</reference>
<protein>
    <recommendedName>
        <fullName evidence="4">F-box domain-containing protein</fullName>
    </recommendedName>
</protein>
<evidence type="ECO:0000313" key="3">
    <source>
        <dbReference type="Proteomes" id="UP001302367"/>
    </source>
</evidence>
<feature type="region of interest" description="Disordered" evidence="1">
    <location>
        <begin position="44"/>
        <end position="76"/>
    </location>
</feature>